<evidence type="ECO:0000259" key="2">
    <source>
        <dbReference type="PROSITE" id="PS50878"/>
    </source>
</evidence>
<dbReference type="PANTHER" id="PTHR19446">
    <property type="entry name" value="REVERSE TRANSCRIPTASES"/>
    <property type="match status" value="1"/>
</dbReference>
<dbReference type="InterPro" id="IPR000477">
    <property type="entry name" value="RT_dom"/>
</dbReference>
<dbReference type="GO" id="GO:0003964">
    <property type="term" value="F:RNA-directed DNA polymerase activity"/>
    <property type="evidence" value="ECO:0007669"/>
    <property type="project" value="UniProtKB-EC"/>
</dbReference>
<evidence type="ECO:0000256" key="1">
    <source>
        <dbReference type="ARBA" id="ARBA00012493"/>
    </source>
</evidence>
<dbReference type="InterPro" id="IPR043502">
    <property type="entry name" value="DNA/RNA_pol_sf"/>
</dbReference>
<dbReference type="Proteomes" id="UP000233100">
    <property type="component" value="Chromosome 15"/>
</dbReference>
<dbReference type="EC" id="2.7.7.49" evidence="1"/>
<reference evidence="3" key="3">
    <citation type="submission" date="2025-09" db="UniProtKB">
        <authorList>
            <consortium name="Ensembl"/>
        </authorList>
    </citation>
    <scope>IDENTIFICATION</scope>
</reference>
<reference evidence="3" key="2">
    <citation type="submission" date="2025-08" db="UniProtKB">
        <authorList>
            <consortium name="Ensembl"/>
        </authorList>
    </citation>
    <scope>IDENTIFICATION</scope>
</reference>
<dbReference type="Pfam" id="PF00078">
    <property type="entry name" value="RVT_1"/>
    <property type="match status" value="1"/>
</dbReference>
<evidence type="ECO:0000313" key="3">
    <source>
        <dbReference type="Ensembl" id="ENSMFAP00000048964.1"/>
    </source>
</evidence>
<protein>
    <recommendedName>
        <fullName evidence="1">RNA-directed DNA polymerase</fullName>
        <ecNumber evidence="1">2.7.7.49</ecNumber>
    </recommendedName>
</protein>
<name>A0A7N9CED1_MACFA</name>
<proteinExistence type="predicted"/>
<dbReference type="PROSITE" id="PS50878">
    <property type="entry name" value="RT_POL"/>
    <property type="match status" value="1"/>
</dbReference>
<dbReference type="GeneTree" id="ENSGT01150000286964"/>
<dbReference type="Ensembl" id="ENSMFAT00000073996.1">
    <property type="protein sequence ID" value="ENSMFAP00000048964.1"/>
    <property type="gene ID" value="ENSMFAG00000048615.1"/>
</dbReference>
<evidence type="ECO:0000313" key="4">
    <source>
        <dbReference type="Proteomes" id="UP000233100"/>
    </source>
</evidence>
<dbReference type="CDD" id="cd01650">
    <property type="entry name" value="RT_nLTR_like"/>
    <property type="match status" value="1"/>
</dbReference>
<organism evidence="3 4">
    <name type="scientific">Macaca fascicularis</name>
    <name type="common">Crab-eating macaque</name>
    <name type="synonym">Cynomolgus monkey</name>
    <dbReference type="NCBI Taxonomy" id="9541"/>
    <lineage>
        <taxon>Eukaryota</taxon>
        <taxon>Metazoa</taxon>
        <taxon>Chordata</taxon>
        <taxon>Craniata</taxon>
        <taxon>Vertebrata</taxon>
        <taxon>Euteleostomi</taxon>
        <taxon>Mammalia</taxon>
        <taxon>Eutheria</taxon>
        <taxon>Euarchontoglires</taxon>
        <taxon>Primates</taxon>
        <taxon>Haplorrhini</taxon>
        <taxon>Catarrhini</taxon>
        <taxon>Cercopithecidae</taxon>
        <taxon>Cercopithecinae</taxon>
        <taxon>Macaca</taxon>
    </lineage>
</organism>
<sequence length="313" mass="36246">MGQSVAGTIHILHHFCGKTPNSIIFVYECVSSLLWSWTRKIIRLHTRNNEFKIQSECCPNPGRRHLQGRCEKECLKKCPDFMQKERCQNKDVHVKHFKMHRANRIQQHIKKLIHHDQVGFIPGMQGWFNICKSINGIHHINRTKDKNHMIISIDAEKAIDKIQQPFMLKTHHKLDIDVSQNTKTYLKIVRAIYDKPTANIILNGQKLEAFPWKTGTRQECPLSPLLFNTVLEVLASAIRQEKEIKGIQLGKEEVKLSLFADDMIVYLENPIVSAQNLLKLISNFSKVSGYKINVQKSQAVLYTNNRQTEPNHE</sequence>
<keyword evidence="4" id="KW-1185">Reference proteome</keyword>
<reference evidence="3 4" key="1">
    <citation type="submission" date="2013-03" db="EMBL/GenBank/DDBJ databases">
        <authorList>
            <person name="Warren W."/>
            <person name="Wilson R.K."/>
        </authorList>
    </citation>
    <scope>NUCLEOTIDE SEQUENCE</scope>
</reference>
<dbReference type="SUPFAM" id="SSF56672">
    <property type="entry name" value="DNA/RNA polymerases"/>
    <property type="match status" value="1"/>
</dbReference>
<dbReference type="AlphaFoldDB" id="A0A7N9CED1"/>
<feature type="domain" description="Reverse transcriptase" evidence="2">
    <location>
        <begin position="1"/>
        <end position="313"/>
    </location>
</feature>
<accession>A0A7N9CED1</accession>